<organism evidence="3 4">
    <name type="scientific">Cucurbitaria berberidis CBS 394.84</name>
    <dbReference type="NCBI Taxonomy" id="1168544"/>
    <lineage>
        <taxon>Eukaryota</taxon>
        <taxon>Fungi</taxon>
        <taxon>Dikarya</taxon>
        <taxon>Ascomycota</taxon>
        <taxon>Pezizomycotina</taxon>
        <taxon>Dothideomycetes</taxon>
        <taxon>Pleosporomycetidae</taxon>
        <taxon>Pleosporales</taxon>
        <taxon>Pleosporineae</taxon>
        <taxon>Cucurbitariaceae</taxon>
        <taxon>Cucurbitaria</taxon>
    </lineage>
</organism>
<reference evidence="3" key="1">
    <citation type="submission" date="2020-01" db="EMBL/GenBank/DDBJ databases">
        <authorList>
            <consortium name="DOE Joint Genome Institute"/>
            <person name="Haridas S."/>
            <person name="Albert R."/>
            <person name="Binder M."/>
            <person name="Bloem J."/>
            <person name="Labutti K."/>
            <person name="Salamov A."/>
            <person name="Andreopoulos B."/>
            <person name="Baker S.E."/>
            <person name="Barry K."/>
            <person name="Bills G."/>
            <person name="Bluhm B.H."/>
            <person name="Cannon C."/>
            <person name="Castanera R."/>
            <person name="Culley D.E."/>
            <person name="Daum C."/>
            <person name="Ezra D."/>
            <person name="Gonzalez J.B."/>
            <person name="Henrissat B."/>
            <person name="Kuo A."/>
            <person name="Liang C."/>
            <person name="Lipzen A."/>
            <person name="Lutzoni F."/>
            <person name="Magnuson J."/>
            <person name="Mondo S."/>
            <person name="Nolan M."/>
            <person name="Ohm R."/>
            <person name="Pangilinan J."/>
            <person name="Park H.-J."/>
            <person name="Ramirez L."/>
            <person name="Alfaro M."/>
            <person name="Sun H."/>
            <person name="Tritt A."/>
            <person name="Yoshinaga Y."/>
            <person name="Zwiers L.-H."/>
            <person name="Turgeon B.G."/>
            <person name="Goodwin S.B."/>
            <person name="Spatafora J.W."/>
            <person name="Crous P.W."/>
            <person name="Grigoriev I.V."/>
        </authorList>
    </citation>
    <scope>NUCLEOTIDE SEQUENCE</scope>
    <source>
        <strain evidence="3">CBS 394.84</strain>
    </source>
</reference>
<dbReference type="InterPro" id="IPR050266">
    <property type="entry name" value="AB_hydrolase_sf"/>
</dbReference>
<keyword evidence="1" id="KW-0378">Hydrolase</keyword>
<comment type="caution">
    <text evidence="3">The sequence shown here is derived from an EMBL/GenBank/DDBJ whole genome shotgun (WGS) entry which is preliminary data.</text>
</comment>
<dbReference type="InterPro" id="IPR000073">
    <property type="entry name" value="AB_hydrolase_1"/>
</dbReference>
<dbReference type="GO" id="GO:0016020">
    <property type="term" value="C:membrane"/>
    <property type="evidence" value="ECO:0007669"/>
    <property type="project" value="TreeGrafter"/>
</dbReference>
<dbReference type="PRINTS" id="PR00111">
    <property type="entry name" value="ABHYDROLASE"/>
</dbReference>
<proteinExistence type="predicted"/>
<dbReference type="SUPFAM" id="SSF53474">
    <property type="entry name" value="alpha/beta-Hydrolases"/>
    <property type="match status" value="1"/>
</dbReference>
<sequence length="292" mass="32551">MPSFVLETDHGLISITDTGLKNDKPALLLIHGNSSSSKIFRHILESKALTERWRIIAFDLPGHGASSNAPDPDKTYWMRGYADLAMHILQHLNIPRVVVFGWSLGGHVGIEMVPLLASISSPPIEIKGLMLTGTPPALGKEQMKRGFKFQDGDLGLAGKKDWSEEEAQGVARYSAAAGKEECFEAWMLEDARRTDGRARVIMSRRLAGNESEAPAGVDQRKVVETEEVLIAVVNGGAEQFVNLDYLDDLRWRRLWRGRCIALEGLKHAPFWERPDEFEGLLLEFMGDCEKEV</sequence>
<gene>
    <name evidence="3" type="ORF">K460DRAFT_366139</name>
</gene>
<dbReference type="Pfam" id="PF12697">
    <property type="entry name" value="Abhydrolase_6"/>
    <property type="match status" value="1"/>
</dbReference>
<dbReference type="PANTHER" id="PTHR43798">
    <property type="entry name" value="MONOACYLGLYCEROL LIPASE"/>
    <property type="match status" value="1"/>
</dbReference>
<name>A0A9P4GGY2_9PLEO</name>
<dbReference type="OrthoDB" id="8119704at2759"/>
<dbReference type="Gene3D" id="3.40.50.1820">
    <property type="entry name" value="alpha/beta hydrolase"/>
    <property type="match status" value="1"/>
</dbReference>
<dbReference type="GeneID" id="63850560"/>
<dbReference type="InterPro" id="IPR029058">
    <property type="entry name" value="AB_hydrolase_fold"/>
</dbReference>
<evidence type="ECO:0000259" key="2">
    <source>
        <dbReference type="Pfam" id="PF12697"/>
    </source>
</evidence>
<dbReference type="AlphaFoldDB" id="A0A9P4GGY2"/>
<evidence type="ECO:0000313" key="3">
    <source>
        <dbReference type="EMBL" id="KAF1845264.1"/>
    </source>
</evidence>
<dbReference type="EMBL" id="ML976616">
    <property type="protein sequence ID" value="KAF1845264.1"/>
    <property type="molecule type" value="Genomic_DNA"/>
</dbReference>
<accession>A0A9P4GGY2</accession>
<feature type="domain" description="AB hydrolase-1" evidence="2">
    <location>
        <begin position="27"/>
        <end position="277"/>
    </location>
</feature>
<keyword evidence="4" id="KW-1185">Reference proteome</keyword>
<dbReference type="RefSeq" id="XP_040787827.1">
    <property type="nucleotide sequence ID" value="XM_040933309.1"/>
</dbReference>
<dbReference type="Proteomes" id="UP000800039">
    <property type="component" value="Unassembled WGS sequence"/>
</dbReference>
<dbReference type="PANTHER" id="PTHR43798:SF31">
    <property type="entry name" value="AB HYDROLASE SUPERFAMILY PROTEIN YCLE"/>
    <property type="match status" value="1"/>
</dbReference>
<evidence type="ECO:0000313" key="4">
    <source>
        <dbReference type="Proteomes" id="UP000800039"/>
    </source>
</evidence>
<dbReference type="GO" id="GO:0016787">
    <property type="term" value="F:hydrolase activity"/>
    <property type="evidence" value="ECO:0007669"/>
    <property type="project" value="UniProtKB-KW"/>
</dbReference>
<protein>
    <submittedName>
        <fullName evidence="3">Alpha/beta-hydrolase</fullName>
    </submittedName>
</protein>
<evidence type="ECO:0000256" key="1">
    <source>
        <dbReference type="ARBA" id="ARBA00022801"/>
    </source>
</evidence>